<keyword evidence="8" id="KW-1185">Reference proteome</keyword>
<dbReference type="InterPro" id="IPR051794">
    <property type="entry name" value="PG_Endopeptidase_C40"/>
</dbReference>
<organism evidence="7 8">
    <name type="scientific">Paractinoplanes rhizophilus</name>
    <dbReference type="NCBI Taxonomy" id="1416877"/>
    <lineage>
        <taxon>Bacteria</taxon>
        <taxon>Bacillati</taxon>
        <taxon>Actinomycetota</taxon>
        <taxon>Actinomycetes</taxon>
        <taxon>Micromonosporales</taxon>
        <taxon>Micromonosporaceae</taxon>
        <taxon>Paractinoplanes</taxon>
    </lineage>
</organism>
<gene>
    <name evidence="7" type="ORF">ACFQS1_10540</name>
</gene>
<dbReference type="RefSeq" id="WP_378966291.1">
    <property type="nucleotide sequence ID" value="NZ_JBHTBJ010000005.1"/>
</dbReference>
<keyword evidence="3" id="KW-0378">Hydrolase</keyword>
<evidence type="ECO:0000256" key="4">
    <source>
        <dbReference type="ARBA" id="ARBA00022807"/>
    </source>
</evidence>
<feature type="compositionally biased region" description="Low complexity" evidence="5">
    <location>
        <begin position="364"/>
        <end position="391"/>
    </location>
</feature>
<evidence type="ECO:0000259" key="6">
    <source>
        <dbReference type="PROSITE" id="PS51935"/>
    </source>
</evidence>
<feature type="domain" description="NlpC/P60" evidence="6">
    <location>
        <begin position="214"/>
        <end position="345"/>
    </location>
</feature>
<dbReference type="Proteomes" id="UP001596548">
    <property type="component" value="Unassembled WGS sequence"/>
</dbReference>
<dbReference type="PANTHER" id="PTHR47359:SF3">
    <property type="entry name" value="NLP_P60 DOMAIN-CONTAINING PROTEIN-RELATED"/>
    <property type="match status" value="1"/>
</dbReference>
<dbReference type="PROSITE" id="PS51935">
    <property type="entry name" value="NLPC_P60"/>
    <property type="match status" value="1"/>
</dbReference>
<sequence>MGSRPMALGTLVLPGQATATTPAVTPVIGAATSPALQQIEKGRAEIATMGDELIQVGQDRDLAKAQQETAAQKYEQSVALMQDARSAAASAAAKSVIEAAAMPPGAFDSGLAGLDDLARLQRGDTGTELAAARQLETAETSVQLTLDEENLAKQRYDELVSKYNKLNTQLGKKQTAQQALELAHADELTAAEATETATDSRLGAQYLAGASAGRGADPRAIKALEFALAERGDPYLWSAEGPNAYDCSGLMWAAYRSVGFQLARVSRDQYWQTHEKVVDRYSLLPGDLLFFSYSNSWRGIHHVAMYAGQGPMGQGLMVEAPRTGLNVRLVPVRWSRLFQATRVFGSVPGVTEGPTLGRPDPDTDGPTTPDNTTPATTSPTPSPSATTSKPGTTPPTTPGTTKPTTDPTPTKPTTDPTPTGTPTTEPTGENPTSQPTGTQTTTPSGANSSSGSNPPSGNSSAAASSPTSSSTSSAASTSTSSAPTTSTSTSSASTPSSSSTSSATAAEHASASASAS</sequence>
<protein>
    <submittedName>
        <fullName evidence="7">C40 family peptidase</fullName>
    </submittedName>
</protein>
<reference evidence="8" key="1">
    <citation type="journal article" date="2019" name="Int. J. Syst. Evol. Microbiol.">
        <title>The Global Catalogue of Microorganisms (GCM) 10K type strain sequencing project: providing services to taxonomists for standard genome sequencing and annotation.</title>
        <authorList>
            <consortium name="The Broad Institute Genomics Platform"/>
            <consortium name="The Broad Institute Genome Sequencing Center for Infectious Disease"/>
            <person name="Wu L."/>
            <person name="Ma J."/>
        </authorList>
    </citation>
    <scope>NUCLEOTIDE SEQUENCE [LARGE SCALE GENOMIC DNA]</scope>
    <source>
        <strain evidence="8">XZYJT-10</strain>
    </source>
</reference>
<comment type="similarity">
    <text evidence="1">Belongs to the peptidase C40 family.</text>
</comment>
<evidence type="ECO:0000256" key="3">
    <source>
        <dbReference type="ARBA" id="ARBA00022801"/>
    </source>
</evidence>
<evidence type="ECO:0000256" key="2">
    <source>
        <dbReference type="ARBA" id="ARBA00022670"/>
    </source>
</evidence>
<evidence type="ECO:0000313" key="8">
    <source>
        <dbReference type="Proteomes" id="UP001596548"/>
    </source>
</evidence>
<dbReference type="SUPFAM" id="SSF54001">
    <property type="entry name" value="Cysteine proteinases"/>
    <property type="match status" value="1"/>
</dbReference>
<dbReference type="InterPro" id="IPR000064">
    <property type="entry name" value="NLP_P60_dom"/>
</dbReference>
<dbReference type="InterPro" id="IPR038765">
    <property type="entry name" value="Papain-like_cys_pep_sf"/>
</dbReference>
<evidence type="ECO:0000256" key="5">
    <source>
        <dbReference type="SAM" id="MobiDB-lite"/>
    </source>
</evidence>
<accession>A0ABW2HMU9</accession>
<dbReference type="EMBL" id="JBHTBJ010000005">
    <property type="protein sequence ID" value="MFC7274417.1"/>
    <property type="molecule type" value="Genomic_DNA"/>
</dbReference>
<feature type="region of interest" description="Disordered" evidence="5">
    <location>
        <begin position="346"/>
        <end position="516"/>
    </location>
</feature>
<keyword evidence="4" id="KW-0788">Thiol protease</keyword>
<evidence type="ECO:0000256" key="1">
    <source>
        <dbReference type="ARBA" id="ARBA00007074"/>
    </source>
</evidence>
<dbReference type="PANTHER" id="PTHR47359">
    <property type="entry name" value="PEPTIDOGLYCAN DL-ENDOPEPTIDASE CWLO"/>
    <property type="match status" value="1"/>
</dbReference>
<keyword evidence="2" id="KW-0645">Protease</keyword>
<dbReference type="Pfam" id="PF00877">
    <property type="entry name" value="NLPC_P60"/>
    <property type="match status" value="1"/>
</dbReference>
<evidence type="ECO:0000313" key="7">
    <source>
        <dbReference type="EMBL" id="MFC7274417.1"/>
    </source>
</evidence>
<name>A0ABW2HMU9_9ACTN</name>
<comment type="caution">
    <text evidence="7">The sequence shown here is derived from an EMBL/GenBank/DDBJ whole genome shotgun (WGS) entry which is preliminary data.</text>
</comment>
<feature type="compositionally biased region" description="Low complexity" evidence="5">
    <location>
        <begin position="398"/>
        <end position="516"/>
    </location>
</feature>
<dbReference type="Gene3D" id="3.90.1720.10">
    <property type="entry name" value="endopeptidase domain like (from Nostoc punctiforme)"/>
    <property type="match status" value="1"/>
</dbReference>
<proteinExistence type="inferred from homology"/>